<dbReference type="InParanoid" id="A0A5E4FX18"/>
<name>A0A5E4FX18_PRUDU</name>
<evidence type="ECO:0000313" key="1">
    <source>
        <dbReference type="EMBL" id="VVA31979.1"/>
    </source>
</evidence>
<proteinExistence type="predicted"/>
<accession>A0A5E4FX18</accession>
<gene>
    <name evidence="1" type="ORF">ALMOND_2B001983</name>
</gene>
<dbReference type="Proteomes" id="UP000327085">
    <property type="component" value="Chromosome 5"/>
</dbReference>
<protein>
    <submittedName>
        <fullName evidence="1">Uncharacterized protein</fullName>
    </submittedName>
</protein>
<dbReference type="AlphaFoldDB" id="A0A5E4FX18"/>
<reference evidence="2" key="1">
    <citation type="journal article" date="2020" name="Plant J.">
        <title>Transposons played a major role in the diversification between the closely related almond and peach genomes: results from the almond genome sequence.</title>
        <authorList>
            <person name="Alioto T."/>
            <person name="Alexiou K.G."/>
            <person name="Bardil A."/>
            <person name="Barteri F."/>
            <person name="Castanera R."/>
            <person name="Cruz F."/>
            <person name="Dhingra A."/>
            <person name="Duval H."/>
            <person name="Fernandez I Marti A."/>
            <person name="Frias L."/>
            <person name="Galan B."/>
            <person name="Garcia J.L."/>
            <person name="Howad W."/>
            <person name="Gomez-Garrido J."/>
            <person name="Gut M."/>
            <person name="Julca I."/>
            <person name="Morata J."/>
            <person name="Puigdomenech P."/>
            <person name="Ribeca P."/>
            <person name="Rubio Cabetas M.J."/>
            <person name="Vlasova A."/>
            <person name="Wirthensohn M."/>
            <person name="Garcia-Mas J."/>
            <person name="Gabaldon T."/>
            <person name="Casacuberta J.M."/>
            <person name="Arus P."/>
        </authorList>
    </citation>
    <scope>NUCLEOTIDE SEQUENCE [LARGE SCALE GENOMIC DNA]</scope>
    <source>
        <strain evidence="2">cv. Texas</strain>
    </source>
</reference>
<dbReference type="Gramene" id="VVA31979">
    <property type="protein sequence ID" value="VVA31979"/>
    <property type="gene ID" value="Prudul26B001983"/>
</dbReference>
<organism evidence="1 2">
    <name type="scientific">Prunus dulcis</name>
    <name type="common">Almond</name>
    <name type="synonym">Amygdalus dulcis</name>
    <dbReference type="NCBI Taxonomy" id="3755"/>
    <lineage>
        <taxon>Eukaryota</taxon>
        <taxon>Viridiplantae</taxon>
        <taxon>Streptophyta</taxon>
        <taxon>Embryophyta</taxon>
        <taxon>Tracheophyta</taxon>
        <taxon>Spermatophyta</taxon>
        <taxon>Magnoliopsida</taxon>
        <taxon>eudicotyledons</taxon>
        <taxon>Gunneridae</taxon>
        <taxon>Pentapetalae</taxon>
        <taxon>rosids</taxon>
        <taxon>fabids</taxon>
        <taxon>Rosales</taxon>
        <taxon>Rosaceae</taxon>
        <taxon>Amygdaloideae</taxon>
        <taxon>Amygdaleae</taxon>
        <taxon>Prunus</taxon>
    </lineage>
</organism>
<evidence type="ECO:0000313" key="2">
    <source>
        <dbReference type="Proteomes" id="UP000327085"/>
    </source>
</evidence>
<dbReference type="EMBL" id="CABIKO010000233">
    <property type="protein sequence ID" value="VVA31979.1"/>
    <property type="molecule type" value="Genomic_DNA"/>
</dbReference>
<sequence length="151" mass="17131">MHLKHFRSIMILYKGDDSLMCKETFRENESLLPEIVDRPKRQVLLVLEPPDQLIDLVIKICLTAWIGGRELRLSHDGDGIAEDGRDAMGHCGLTLSYVVAKGNGVAVRKSFGLSREAEKMGLDRRTMRMANSLVHRVVKITCLYIEPHYLV</sequence>